<feature type="non-terminal residue" evidence="1">
    <location>
        <position position="33"/>
    </location>
</feature>
<evidence type="ECO:0000313" key="1">
    <source>
        <dbReference type="EMBL" id="CAF4560849.1"/>
    </source>
</evidence>
<dbReference type="Proteomes" id="UP000676336">
    <property type="component" value="Unassembled WGS sequence"/>
</dbReference>
<dbReference type="AlphaFoldDB" id="A0A8S2YMH7"/>
<reference evidence="1" key="1">
    <citation type="submission" date="2021-02" db="EMBL/GenBank/DDBJ databases">
        <authorList>
            <person name="Nowell W R."/>
        </authorList>
    </citation>
    <scope>NUCLEOTIDE SEQUENCE</scope>
</reference>
<dbReference type="EMBL" id="CAJOBI010095088">
    <property type="protein sequence ID" value="CAF4560849.1"/>
    <property type="molecule type" value="Genomic_DNA"/>
</dbReference>
<accession>A0A8S2YMH7</accession>
<dbReference type="EMBL" id="CAJOBI010137153">
    <property type="protein sequence ID" value="CAF4750936.1"/>
    <property type="molecule type" value="Genomic_DNA"/>
</dbReference>
<evidence type="ECO:0000313" key="3">
    <source>
        <dbReference type="Proteomes" id="UP000676336"/>
    </source>
</evidence>
<proteinExistence type="predicted"/>
<comment type="caution">
    <text evidence="1">The sequence shown here is derived from an EMBL/GenBank/DDBJ whole genome shotgun (WGS) entry which is preliminary data.</text>
</comment>
<sequence>MYATQLTDAIGTPASIVAVRITGINSSNSQLLN</sequence>
<protein>
    <submittedName>
        <fullName evidence="1">Uncharacterized protein</fullName>
    </submittedName>
</protein>
<evidence type="ECO:0000313" key="2">
    <source>
        <dbReference type="EMBL" id="CAF4750936.1"/>
    </source>
</evidence>
<gene>
    <name evidence="1" type="ORF">SMN809_LOCUS37436</name>
    <name evidence="2" type="ORF">SMN809_LOCUS45126</name>
</gene>
<name>A0A8S2YMH7_9BILA</name>
<organism evidence="1 3">
    <name type="scientific">Rotaria magnacalcarata</name>
    <dbReference type="NCBI Taxonomy" id="392030"/>
    <lineage>
        <taxon>Eukaryota</taxon>
        <taxon>Metazoa</taxon>
        <taxon>Spiralia</taxon>
        <taxon>Gnathifera</taxon>
        <taxon>Rotifera</taxon>
        <taxon>Eurotatoria</taxon>
        <taxon>Bdelloidea</taxon>
        <taxon>Philodinida</taxon>
        <taxon>Philodinidae</taxon>
        <taxon>Rotaria</taxon>
    </lineage>
</organism>